<feature type="chain" id="PRO_5028869045" evidence="2">
    <location>
        <begin position="20"/>
        <end position="200"/>
    </location>
</feature>
<sequence length="200" mass="21820">MNRFFQIIICVALAVSTVAEEEKVEIQEQLDPFMAQRMQYPYGNNLNGNVGGNDASVVNFDFQCKCTAKQAGATVNTNTPTDPNAAAQQQIQQLNEQIRRLQEQLRRQQQGASAFEQFAQMLSMADGLDCNCSGSNSNGNSNAALANLYQQSNGQAQSAVYGPLMTQARFSPGLSGLPFQQRMAPAMIPQLQGPMFPMKA</sequence>
<protein>
    <submittedName>
        <fullName evidence="4">SXP/RAL-2 family protein Ani s 5-like cation-binding domain-containing protein</fullName>
    </submittedName>
</protein>
<evidence type="ECO:0000313" key="4">
    <source>
        <dbReference type="WBParaSite" id="Pan_g7901.t2"/>
    </source>
</evidence>
<name>A0A7E4W9J6_PANRE</name>
<reference evidence="3" key="1">
    <citation type="journal article" date="2013" name="Genetics">
        <title>The draft genome and transcriptome of Panagrellus redivivus are shaped by the harsh demands of a free-living lifestyle.</title>
        <authorList>
            <person name="Srinivasan J."/>
            <person name="Dillman A.R."/>
            <person name="Macchietto M.G."/>
            <person name="Heikkinen L."/>
            <person name="Lakso M."/>
            <person name="Fracchia K.M."/>
            <person name="Antoshechkin I."/>
            <person name="Mortazavi A."/>
            <person name="Wong G."/>
            <person name="Sternberg P.W."/>
        </authorList>
    </citation>
    <scope>NUCLEOTIDE SEQUENCE [LARGE SCALE GENOMIC DNA]</scope>
    <source>
        <strain evidence="3">MT8872</strain>
    </source>
</reference>
<feature type="signal peptide" evidence="2">
    <location>
        <begin position="1"/>
        <end position="19"/>
    </location>
</feature>
<evidence type="ECO:0000256" key="2">
    <source>
        <dbReference type="SAM" id="SignalP"/>
    </source>
</evidence>
<dbReference type="Proteomes" id="UP000492821">
    <property type="component" value="Unassembled WGS sequence"/>
</dbReference>
<dbReference type="WBParaSite" id="Pan_g7901.t2">
    <property type="protein sequence ID" value="Pan_g7901.t2"/>
    <property type="gene ID" value="Pan_g7901"/>
</dbReference>
<keyword evidence="2" id="KW-0732">Signal</keyword>
<keyword evidence="1" id="KW-0175">Coiled coil</keyword>
<feature type="coiled-coil region" evidence="1">
    <location>
        <begin position="84"/>
        <end position="111"/>
    </location>
</feature>
<keyword evidence="3" id="KW-1185">Reference proteome</keyword>
<accession>A0A7E4W9J6</accession>
<organism evidence="3 4">
    <name type="scientific">Panagrellus redivivus</name>
    <name type="common">Microworm</name>
    <dbReference type="NCBI Taxonomy" id="6233"/>
    <lineage>
        <taxon>Eukaryota</taxon>
        <taxon>Metazoa</taxon>
        <taxon>Ecdysozoa</taxon>
        <taxon>Nematoda</taxon>
        <taxon>Chromadorea</taxon>
        <taxon>Rhabditida</taxon>
        <taxon>Tylenchina</taxon>
        <taxon>Panagrolaimomorpha</taxon>
        <taxon>Panagrolaimoidea</taxon>
        <taxon>Panagrolaimidae</taxon>
        <taxon>Panagrellus</taxon>
    </lineage>
</organism>
<dbReference type="AlphaFoldDB" id="A0A7E4W9J6"/>
<proteinExistence type="predicted"/>
<evidence type="ECO:0000313" key="3">
    <source>
        <dbReference type="Proteomes" id="UP000492821"/>
    </source>
</evidence>
<evidence type="ECO:0000256" key="1">
    <source>
        <dbReference type="SAM" id="Coils"/>
    </source>
</evidence>
<reference evidence="4" key="2">
    <citation type="submission" date="2020-10" db="UniProtKB">
        <authorList>
            <consortium name="WormBaseParasite"/>
        </authorList>
    </citation>
    <scope>IDENTIFICATION</scope>
</reference>